<keyword evidence="2" id="KW-1003">Cell membrane</keyword>
<evidence type="ECO:0000256" key="1">
    <source>
        <dbReference type="ARBA" id="ARBA00004236"/>
    </source>
</evidence>
<protein>
    <submittedName>
        <fullName evidence="9">Putative cardiolipin synthase YwiE</fullName>
        <ecNumber evidence="9">2.7.8.-</ecNumber>
    </submittedName>
</protein>
<keyword evidence="3 9" id="KW-0808">Transferase</keyword>
<evidence type="ECO:0000259" key="8">
    <source>
        <dbReference type="PROSITE" id="PS50035"/>
    </source>
</evidence>
<evidence type="ECO:0000313" key="9">
    <source>
        <dbReference type="EMBL" id="OIQ88171.1"/>
    </source>
</evidence>
<keyword evidence="4" id="KW-0812">Transmembrane</keyword>
<dbReference type="InterPro" id="IPR025202">
    <property type="entry name" value="PLD-like_dom"/>
</dbReference>
<dbReference type="PANTHER" id="PTHR21248">
    <property type="entry name" value="CARDIOLIPIN SYNTHASE"/>
    <property type="match status" value="1"/>
</dbReference>
<keyword evidence="7" id="KW-0472">Membrane</keyword>
<evidence type="ECO:0000256" key="5">
    <source>
        <dbReference type="ARBA" id="ARBA00022737"/>
    </source>
</evidence>
<dbReference type="GO" id="GO:0005886">
    <property type="term" value="C:plasma membrane"/>
    <property type="evidence" value="ECO:0007669"/>
    <property type="project" value="UniProtKB-SubCell"/>
</dbReference>
<dbReference type="Gene3D" id="3.30.870.10">
    <property type="entry name" value="Endonuclease Chain A"/>
    <property type="match status" value="2"/>
</dbReference>
<sequence>MHIAKLAAAICLTSLVGCSAIPTMVPDMEMHPSRAVRIDGEYGPLTVRQSKAILARLEKNGEQTNIFDRHLALEEEIVGSPLVAGNKVELLVDGPSTYGAMLAAIENAKDNINMESFTIENDEIGQRFAKLLISKQRSGVQVNLIYDSVGSINTPKAFFETLQQSGVNVLEFNPINPLRARQGWQVNRRDHRKLLVVDGRVAFVGGVNISSVYSSGSFGRPRPTKGKTTWRDTDLRMAGPVVSEFQKIFMETWDEQNGEPLAVRDYFPEPDENGNELVRAIGSSPEAAYNEMYVTLLSAINSAETEIFLTNAYFIPDPQLLAALKDAAQRGVDVRLLLPRKTDSDLVFYASRSYYDELLAAGIRIYERQDALLHAKTALIDGVWSTIGSTNLDWRSFTYNQEINAVVLGQDFGMQMQGLFAKDMESSELVSLESWRKRSLCARIKERAARLWARLL</sequence>
<evidence type="ECO:0000256" key="7">
    <source>
        <dbReference type="ARBA" id="ARBA00023136"/>
    </source>
</evidence>
<feature type="domain" description="PLD phosphodiesterase" evidence="8">
    <location>
        <begin position="186"/>
        <end position="213"/>
    </location>
</feature>
<dbReference type="PROSITE" id="PS51257">
    <property type="entry name" value="PROKAR_LIPOPROTEIN"/>
    <property type="match status" value="1"/>
</dbReference>
<keyword evidence="5" id="KW-0677">Repeat</keyword>
<evidence type="ECO:0000256" key="3">
    <source>
        <dbReference type="ARBA" id="ARBA00022679"/>
    </source>
</evidence>
<evidence type="ECO:0000256" key="4">
    <source>
        <dbReference type="ARBA" id="ARBA00022692"/>
    </source>
</evidence>
<accession>A0A1J5REW0</accession>
<organism evidence="9">
    <name type="scientific">mine drainage metagenome</name>
    <dbReference type="NCBI Taxonomy" id="410659"/>
    <lineage>
        <taxon>unclassified sequences</taxon>
        <taxon>metagenomes</taxon>
        <taxon>ecological metagenomes</taxon>
    </lineage>
</organism>
<dbReference type="EC" id="2.7.8.-" evidence="9"/>
<evidence type="ECO:0000256" key="2">
    <source>
        <dbReference type="ARBA" id="ARBA00022475"/>
    </source>
</evidence>
<dbReference type="EMBL" id="MLJW01000384">
    <property type="protein sequence ID" value="OIQ88171.1"/>
    <property type="molecule type" value="Genomic_DNA"/>
</dbReference>
<dbReference type="PROSITE" id="PS50035">
    <property type="entry name" value="PLD"/>
    <property type="match status" value="2"/>
</dbReference>
<evidence type="ECO:0000256" key="6">
    <source>
        <dbReference type="ARBA" id="ARBA00022989"/>
    </source>
</evidence>
<comment type="caution">
    <text evidence="9">The sequence shown here is derived from an EMBL/GenBank/DDBJ whole genome shotgun (WGS) entry which is preliminary data.</text>
</comment>
<dbReference type="PANTHER" id="PTHR21248:SF22">
    <property type="entry name" value="PHOSPHOLIPASE D"/>
    <property type="match status" value="1"/>
</dbReference>
<dbReference type="SUPFAM" id="SSF56024">
    <property type="entry name" value="Phospholipase D/nuclease"/>
    <property type="match status" value="2"/>
</dbReference>
<dbReference type="GO" id="GO:0008808">
    <property type="term" value="F:cardiolipin synthase activity"/>
    <property type="evidence" value="ECO:0007669"/>
    <property type="project" value="InterPro"/>
</dbReference>
<dbReference type="CDD" id="cd09110">
    <property type="entry name" value="PLDc_CLS_1"/>
    <property type="match status" value="1"/>
</dbReference>
<gene>
    <name evidence="9" type="primary">ywiE_1</name>
    <name evidence="9" type="ORF">GALL_299430</name>
</gene>
<dbReference type="InterPro" id="IPR001736">
    <property type="entry name" value="PLipase_D/transphosphatidylase"/>
</dbReference>
<dbReference type="CDD" id="cd09159">
    <property type="entry name" value="PLDc_ybhO_like_2"/>
    <property type="match status" value="1"/>
</dbReference>
<dbReference type="Pfam" id="PF13091">
    <property type="entry name" value="PLDc_2"/>
    <property type="match status" value="2"/>
</dbReference>
<proteinExistence type="predicted"/>
<keyword evidence="6" id="KW-1133">Transmembrane helix</keyword>
<reference evidence="9" key="1">
    <citation type="submission" date="2016-10" db="EMBL/GenBank/DDBJ databases">
        <title>Sequence of Gallionella enrichment culture.</title>
        <authorList>
            <person name="Poehlein A."/>
            <person name="Muehling M."/>
            <person name="Daniel R."/>
        </authorList>
    </citation>
    <scope>NUCLEOTIDE SEQUENCE</scope>
</reference>
<dbReference type="InterPro" id="IPR022924">
    <property type="entry name" value="Cardiolipin_synthase"/>
</dbReference>
<dbReference type="AlphaFoldDB" id="A0A1J5REW0"/>
<dbReference type="SMART" id="SM00155">
    <property type="entry name" value="PLDc"/>
    <property type="match status" value="2"/>
</dbReference>
<dbReference type="GO" id="GO:0032049">
    <property type="term" value="P:cardiolipin biosynthetic process"/>
    <property type="evidence" value="ECO:0007669"/>
    <property type="project" value="InterPro"/>
</dbReference>
<name>A0A1J5REW0_9ZZZZ</name>
<feature type="domain" description="PLD phosphodiesterase" evidence="8">
    <location>
        <begin position="369"/>
        <end position="396"/>
    </location>
</feature>
<dbReference type="NCBIfam" id="TIGR04265">
    <property type="entry name" value="bac_cardiolipin"/>
    <property type="match status" value="1"/>
</dbReference>
<comment type="subcellular location">
    <subcellularLocation>
        <location evidence="1">Cell membrane</location>
    </subcellularLocation>
</comment>